<keyword evidence="1" id="KW-0812">Transmembrane</keyword>
<organism evidence="2">
    <name type="scientific">Anguilla anguilla</name>
    <name type="common">European freshwater eel</name>
    <name type="synonym">Muraena anguilla</name>
    <dbReference type="NCBI Taxonomy" id="7936"/>
    <lineage>
        <taxon>Eukaryota</taxon>
        <taxon>Metazoa</taxon>
        <taxon>Chordata</taxon>
        <taxon>Craniata</taxon>
        <taxon>Vertebrata</taxon>
        <taxon>Euteleostomi</taxon>
        <taxon>Actinopterygii</taxon>
        <taxon>Neopterygii</taxon>
        <taxon>Teleostei</taxon>
        <taxon>Anguilliformes</taxon>
        <taxon>Anguillidae</taxon>
        <taxon>Anguilla</taxon>
    </lineage>
</organism>
<proteinExistence type="predicted"/>
<sequence length="52" mass="5921">MRPLSVIFHCLTQSIFPFSFLLFTFLTPSITRPLAALTNNSNLETVQYSMPN</sequence>
<feature type="transmembrane region" description="Helical" evidence="1">
    <location>
        <begin position="6"/>
        <end position="26"/>
    </location>
</feature>
<reference evidence="2" key="1">
    <citation type="submission" date="2014-11" db="EMBL/GenBank/DDBJ databases">
        <authorList>
            <person name="Amaro Gonzalez C."/>
        </authorList>
    </citation>
    <scope>NUCLEOTIDE SEQUENCE</scope>
</reference>
<protein>
    <submittedName>
        <fullName evidence="2">Uncharacterized protein</fullName>
    </submittedName>
</protein>
<reference evidence="2" key="2">
    <citation type="journal article" date="2015" name="Fish Shellfish Immunol.">
        <title>Early steps in the European eel (Anguilla anguilla)-Vibrio vulnificus interaction in the gills: Role of the RtxA13 toxin.</title>
        <authorList>
            <person name="Callol A."/>
            <person name="Pajuelo D."/>
            <person name="Ebbesson L."/>
            <person name="Teles M."/>
            <person name="MacKenzie S."/>
            <person name="Amaro C."/>
        </authorList>
    </citation>
    <scope>NUCLEOTIDE SEQUENCE</scope>
</reference>
<keyword evidence="1" id="KW-0472">Membrane</keyword>
<evidence type="ECO:0000313" key="2">
    <source>
        <dbReference type="EMBL" id="JAH19449.1"/>
    </source>
</evidence>
<name>A0A0E9QRJ0_ANGAN</name>
<dbReference type="AlphaFoldDB" id="A0A0E9QRJ0"/>
<accession>A0A0E9QRJ0</accession>
<evidence type="ECO:0000256" key="1">
    <source>
        <dbReference type="SAM" id="Phobius"/>
    </source>
</evidence>
<dbReference type="EMBL" id="GBXM01089128">
    <property type="protein sequence ID" value="JAH19449.1"/>
    <property type="molecule type" value="Transcribed_RNA"/>
</dbReference>
<keyword evidence="1" id="KW-1133">Transmembrane helix</keyword>